<dbReference type="Pfam" id="PF00394">
    <property type="entry name" value="Cu-oxidase"/>
    <property type="match status" value="1"/>
</dbReference>
<comment type="caution">
    <text evidence="7">The sequence shown here is derived from an EMBL/GenBank/DDBJ whole genome shotgun (WGS) entry which is preliminary data.</text>
</comment>
<evidence type="ECO:0000256" key="4">
    <source>
        <dbReference type="ARBA" id="ARBA00023008"/>
    </source>
</evidence>
<keyword evidence="2" id="KW-0479">Metal-binding</keyword>
<dbReference type="SUPFAM" id="SSF49503">
    <property type="entry name" value="Cupredoxins"/>
    <property type="match status" value="3"/>
</dbReference>
<dbReference type="InterPro" id="IPR001117">
    <property type="entry name" value="Cu-oxidase_2nd"/>
</dbReference>
<dbReference type="CDD" id="cd13868">
    <property type="entry name" value="CuRO_2_CotA_like"/>
    <property type="match status" value="1"/>
</dbReference>
<dbReference type="GO" id="GO:0016491">
    <property type="term" value="F:oxidoreductase activity"/>
    <property type="evidence" value="ECO:0007669"/>
    <property type="project" value="UniProtKB-KW"/>
</dbReference>
<protein>
    <submittedName>
        <fullName evidence="7">Multicopper oxidase domain-containing protein</fullName>
    </submittedName>
</protein>
<organism evidence="7 8">
    <name type="scientific">Desulfofundulus thermobenzoicus</name>
    <dbReference type="NCBI Taxonomy" id="29376"/>
    <lineage>
        <taxon>Bacteria</taxon>
        <taxon>Bacillati</taxon>
        <taxon>Bacillota</taxon>
        <taxon>Clostridia</taxon>
        <taxon>Eubacteriales</taxon>
        <taxon>Peptococcaceae</taxon>
        <taxon>Desulfofundulus</taxon>
    </lineage>
</organism>
<name>A0A6N7ISE2_9FIRM</name>
<evidence type="ECO:0000313" key="8">
    <source>
        <dbReference type="Proteomes" id="UP000441717"/>
    </source>
</evidence>
<evidence type="ECO:0000313" key="7">
    <source>
        <dbReference type="EMBL" id="MQL52429.1"/>
    </source>
</evidence>
<dbReference type="Gene3D" id="2.60.40.420">
    <property type="entry name" value="Cupredoxins - blue copper proteins"/>
    <property type="match status" value="3"/>
</dbReference>
<feature type="domain" description="Plastocyanin-like" evidence="6">
    <location>
        <begin position="483"/>
        <end position="641"/>
    </location>
</feature>
<reference evidence="7 8" key="1">
    <citation type="submission" date="2019-10" db="EMBL/GenBank/DDBJ databases">
        <title>Comparative genomics of sulfur disproportionating microorganisms.</title>
        <authorList>
            <person name="Ward L.M."/>
            <person name="Bertran E."/>
            <person name="Johnston D."/>
        </authorList>
    </citation>
    <scope>NUCLEOTIDE SEQUENCE [LARGE SCALE GENOMIC DNA]</scope>
    <source>
        <strain evidence="7 8">DSM 14055</strain>
    </source>
</reference>
<dbReference type="OrthoDB" id="9757546at2"/>
<evidence type="ECO:0000256" key="3">
    <source>
        <dbReference type="ARBA" id="ARBA00023002"/>
    </source>
</evidence>
<dbReference type="CDD" id="cd13844">
    <property type="entry name" value="CuRO_1_BOD_CotA_like"/>
    <property type="match status" value="1"/>
</dbReference>
<evidence type="ECO:0000259" key="6">
    <source>
        <dbReference type="Pfam" id="PF07731"/>
    </source>
</evidence>
<accession>A0A6N7ISE2</accession>
<sequence length="642" mass="72965">MLKYLVGILYFYVVKAISSLKHAIQRKKPQAKISERITHLDPASIPKFVNQLVKPLVYKPFVIKVTAKTNEKNKRRFKKEEKRHLYIIDISEFKQQVLPQGFPKTTVWGYGGLVKDTKTGRVTYSRSAPGATFEAVRGIPVMVKWINKLKGSHLFAVDPTLHWVNPNNMPMDPPKPWPPFPPGFPEAQRPVPTVTHLHGGEVPPIYDGHPDAWFTYNGKRGPAFVTSLYYYPNKQEPATLWYHDHALGITRLNVYAVLAGFYLLRDSDNCSQKKFALPDDKYEMPIVIQDRSFNTDGSFSFYREGLNPDIHPYWVPEFLGDTIMVNGKVWPNLDVERRQYRFRVLNGSNARFYNLKMSNGMRFIQIGTDGGFLPEPVELDTLLIAPGERADILVDFSNIAPGTSIILLNDANAPFPFGEAPDPNTVGQIMQFTVPVNSTEPVKPPKLPDKLNNIPTLMPDSPQRILTLNEVIGPNGPVALLLNGQKWAAPFSELPKVGSTEEWVIVNLTTDTHPIHLHLVQCQILNRQDFMADEYRIKWEEINGMPPLDHPTEVLPVDPYLIGEPIDPDNNEKGWKDTIRVNPNQVTRIRVRFAPQDFPASAVKPGENLYSFDPTLGPGYVWHCHILDHEDNEMMRPYKVKS</sequence>
<keyword evidence="8" id="KW-1185">Reference proteome</keyword>
<dbReference type="PANTHER" id="PTHR48267:SF1">
    <property type="entry name" value="BILIRUBIN OXIDASE"/>
    <property type="match status" value="1"/>
</dbReference>
<comment type="similarity">
    <text evidence="1">Belongs to the multicopper oxidase family.</text>
</comment>
<proteinExistence type="inferred from homology"/>
<dbReference type="FunFam" id="2.60.40.420:FF:000081">
    <property type="entry name" value="Spore coat protein A"/>
    <property type="match status" value="1"/>
</dbReference>
<dbReference type="Proteomes" id="UP000441717">
    <property type="component" value="Unassembled WGS sequence"/>
</dbReference>
<dbReference type="RefSeq" id="WP_152946532.1">
    <property type="nucleotide sequence ID" value="NZ_WHYR01000022.1"/>
</dbReference>
<keyword evidence="4" id="KW-0186">Copper</keyword>
<dbReference type="InterPro" id="IPR008972">
    <property type="entry name" value="Cupredoxin"/>
</dbReference>
<dbReference type="CDD" id="cd13891">
    <property type="entry name" value="CuRO_3_CotA_like"/>
    <property type="match status" value="1"/>
</dbReference>
<evidence type="ECO:0000259" key="5">
    <source>
        <dbReference type="Pfam" id="PF00394"/>
    </source>
</evidence>
<gene>
    <name evidence="7" type="ORF">GFC01_09160</name>
</gene>
<dbReference type="AlphaFoldDB" id="A0A6N7ISE2"/>
<dbReference type="InterPro" id="IPR011706">
    <property type="entry name" value="Cu-oxidase_C"/>
</dbReference>
<dbReference type="EMBL" id="WHYR01000022">
    <property type="protein sequence ID" value="MQL52429.1"/>
    <property type="molecule type" value="Genomic_DNA"/>
</dbReference>
<dbReference type="PANTHER" id="PTHR48267">
    <property type="entry name" value="CUPREDOXIN SUPERFAMILY PROTEIN"/>
    <property type="match status" value="1"/>
</dbReference>
<evidence type="ECO:0000256" key="1">
    <source>
        <dbReference type="ARBA" id="ARBA00010609"/>
    </source>
</evidence>
<feature type="domain" description="Plastocyanin-like" evidence="5">
    <location>
        <begin position="321"/>
        <end position="403"/>
    </location>
</feature>
<dbReference type="GO" id="GO:0005507">
    <property type="term" value="F:copper ion binding"/>
    <property type="evidence" value="ECO:0007669"/>
    <property type="project" value="InterPro"/>
</dbReference>
<dbReference type="InterPro" id="IPR045087">
    <property type="entry name" value="Cu-oxidase_fam"/>
</dbReference>
<evidence type="ECO:0000256" key="2">
    <source>
        <dbReference type="ARBA" id="ARBA00022723"/>
    </source>
</evidence>
<dbReference type="Pfam" id="PF07731">
    <property type="entry name" value="Cu-oxidase_2"/>
    <property type="match status" value="1"/>
</dbReference>
<keyword evidence="3" id="KW-0560">Oxidoreductase</keyword>